<protein>
    <submittedName>
        <fullName evidence="1">Uncharacterized protein</fullName>
    </submittedName>
</protein>
<dbReference type="AlphaFoldDB" id="A0A6G0MPL6"/>
<proteinExistence type="predicted"/>
<gene>
    <name evidence="1" type="ORF">PF004_g26422</name>
</gene>
<dbReference type="Proteomes" id="UP000476176">
    <property type="component" value="Unassembled WGS sequence"/>
</dbReference>
<evidence type="ECO:0000313" key="1">
    <source>
        <dbReference type="EMBL" id="KAE9175323.1"/>
    </source>
</evidence>
<dbReference type="EMBL" id="QXGC01003488">
    <property type="protein sequence ID" value="KAE9175323.1"/>
    <property type="molecule type" value="Genomic_DNA"/>
</dbReference>
<name>A0A6G0MPL6_9STRA</name>
<accession>A0A6G0MPL6</accession>
<comment type="caution">
    <text evidence="1">The sequence shown here is derived from an EMBL/GenBank/DDBJ whole genome shotgun (WGS) entry which is preliminary data.</text>
</comment>
<organism evidence="1 2">
    <name type="scientific">Phytophthora fragariae</name>
    <dbReference type="NCBI Taxonomy" id="53985"/>
    <lineage>
        <taxon>Eukaryota</taxon>
        <taxon>Sar</taxon>
        <taxon>Stramenopiles</taxon>
        <taxon>Oomycota</taxon>
        <taxon>Peronosporomycetes</taxon>
        <taxon>Peronosporales</taxon>
        <taxon>Peronosporaceae</taxon>
        <taxon>Phytophthora</taxon>
    </lineage>
</organism>
<evidence type="ECO:0000313" key="2">
    <source>
        <dbReference type="Proteomes" id="UP000476176"/>
    </source>
</evidence>
<reference evidence="1 2" key="1">
    <citation type="submission" date="2018-09" db="EMBL/GenBank/DDBJ databases">
        <title>Genomic investigation of the strawberry pathogen Phytophthora fragariae indicates pathogenicity is determined by transcriptional variation in three key races.</title>
        <authorList>
            <person name="Adams T.M."/>
            <person name="Armitage A.D."/>
            <person name="Sobczyk M.K."/>
            <person name="Bates H.J."/>
            <person name="Dunwell J.M."/>
            <person name="Nellist C.F."/>
            <person name="Harrison R.J."/>
        </authorList>
    </citation>
    <scope>NUCLEOTIDE SEQUENCE [LARGE SCALE GENOMIC DNA]</scope>
    <source>
        <strain evidence="1 2">BC-23</strain>
    </source>
</reference>
<sequence length="79" mass="8846">MPPNLTDNERRESIDEKLERCIDGVVPEEWCRRLQQDVAALDPSDTLTMLLGVLLKQQGRRKSVRLGKAAIGSAETQAQ</sequence>